<reference evidence="2" key="1">
    <citation type="journal article" date="2023" name="Hortic. Res.">
        <title>A chromosome-level phased genome enabling allele-level studies in sweet orange: a case study on citrus Huanglongbing tolerance.</title>
        <authorList>
            <person name="Wu B."/>
            <person name="Yu Q."/>
            <person name="Deng Z."/>
            <person name="Duan Y."/>
            <person name="Luo F."/>
            <person name="Gmitter F. Jr."/>
        </authorList>
    </citation>
    <scope>NUCLEOTIDE SEQUENCE [LARGE SCALE GENOMIC DNA]</scope>
    <source>
        <strain evidence="2">cv. Valencia</strain>
    </source>
</reference>
<accession>A0ACB8KCH5</accession>
<evidence type="ECO:0000313" key="2">
    <source>
        <dbReference type="Proteomes" id="UP000829398"/>
    </source>
</evidence>
<comment type="caution">
    <text evidence="1">The sequence shown here is derived from an EMBL/GenBank/DDBJ whole genome shotgun (WGS) entry which is preliminary data.</text>
</comment>
<sequence length="358" mass="39477">MQTAMKGLEREFYHMLKINGEYLDHESVSVSSSRASRASFSDLEDYEVSETESRISDDAISEMERVSTAAMADLKAIADCMISAGYRKECWGRDEREGGTMSREREREMAATTPSSSSQPKMPPQTQPNGTHHHQRRPHPPPPPPPLQPQSQYHHHHDHHQYYPTTSSSSSASFRGCCCCLFLLFSFIALLILAVVLIVFLAVKPKKPQFDLQQVGVQYMGISTPNPTSSVDPSTTIAATSASLSLTIHLLFTAANPNKVGIKYGESKFTVMYRGIPLGKASVPGFYQGAHSVRNVEATIAVDRANLMQADAASLIKDASLNDRVELRVLGDVSAKIRVMNFDSPGVQVTPHFPLYFS</sequence>
<name>A0ACB8KCH5_CITSI</name>
<dbReference type="EMBL" id="CM039174">
    <property type="protein sequence ID" value="KAH9752004.1"/>
    <property type="molecule type" value="Genomic_DNA"/>
</dbReference>
<protein>
    <submittedName>
        <fullName evidence="1">LEA 2 domain-containing protein</fullName>
    </submittedName>
</protein>
<dbReference type="Proteomes" id="UP000829398">
    <property type="component" value="Chromosome 5"/>
</dbReference>
<proteinExistence type="predicted"/>
<gene>
    <name evidence="1" type="ORF">KPL71_014521</name>
</gene>
<keyword evidence="2" id="KW-1185">Reference proteome</keyword>
<evidence type="ECO:0000313" key="1">
    <source>
        <dbReference type="EMBL" id="KAH9752004.1"/>
    </source>
</evidence>
<organism evidence="1 2">
    <name type="scientific">Citrus sinensis</name>
    <name type="common">Sweet orange</name>
    <name type="synonym">Citrus aurantium var. sinensis</name>
    <dbReference type="NCBI Taxonomy" id="2711"/>
    <lineage>
        <taxon>Eukaryota</taxon>
        <taxon>Viridiplantae</taxon>
        <taxon>Streptophyta</taxon>
        <taxon>Embryophyta</taxon>
        <taxon>Tracheophyta</taxon>
        <taxon>Spermatophyta</taxon>
        <taxon>Magnoliopsida</taxon>
        <taxon>eudicotyledons</taxon>
        <taxon>Gunneridae</taxon>
        <taxon>Pentapetalae</taxon>
        <taxon>rosids</taxon>
        <taxon>malvids</taxon>
        <taxon>Sapindales</taxon>
        <taxon>Rutaceae</taxon>
        <taxon>Aurantioideae</taxon>
        <taxon>Citrus</taxon>
    </lineage>
</organism>